<dbReference type="Proteomes" id="UP000297700">
    <property type="component" value="Unassembled WGS sequence"/>
</dbReference>
<protein>
    <submittedName>
        <fullName evidence="2">Uncharacterized protein</fullName>
    </submittedName>
</protein>
<dbReference type="EMBL" id="SPQS01000005">
    <property type="protein sequence ID" value="TFV77076.1"/>
    <property type="molecule type" value="Genomic_DNA"/>
</dbReference>
<name>A0A4Y9PDH4_9BRAD</name>
<dbReference type="Gene3D" id="3.40.1260.10">
    <property type="entry name" value="DsrEFH-like"/>
    <property type="match status" value="1"/>
</dbReference>
<accession>A0A4Y9PDH4</accession>
<sequence length="152" mass="16407">MRRAQILSALMLALLVLAAVPPASAQQVPLQDKPFAEHKIVLQLSDGDARKQALVLSVANNLLKAYAPDKIALEVVAFGPGIDLLLSGSERRKQVESLIAQGVRFDICLNTVDTIERETGKRPEFIPAATPVQVGVGQILFLAENGYTLVRP</sequence>
<evidence type="ECO:0000313" key="2">
    <source>
        <dbReference type="EMBL" id="TFV77076.1"/>
    </source>
</evidence>
<dbReference type="PANTHER" id="PTHR37691">
    <property type="entry name" value="BLR3518 PROTEIN"/>
    <property type="match status" value="1"/>
</dbReference>
<dbReference type="AlphaFoldDB" id="A0A4Y9PDH4"/>
<keyword evidence="1" id="KW-0732">Signal</keyword>
<feature type="chain" id="PRO_5021484508" evidence="1">
    <location>
        <begin position="26"/>
        <end position="152"/>
    </location>
</feature>
<dbReference type="RefSeq" id="WP_135163408.1">
    <property type="nucleotide sequence ID" value="NZ_SPQS01000005.1"/>
</dbReference>
<organism evidence="2 3">
    <name type="scientific">Bradyrhizobium frederickii</name>
    <dbReference type="NCBI Taxonomy" id="2560054"/>
    <lineage>
        <taxon>Bacteria</taxon>
        <taxon>Pseudomonadati</taxon>
        <taxon>Pseudomonadota</taxon>
        <taxon>Alphaproteobacteria</taxon>
        <taxon>Hyphomicrobiales</taxon>
        <taxon>Nitrobacteraceae</taxon>
        <taxon>Bradyrhizobium</taxon>
    </lineage>
</organism>
<dbReference type="InterPro" id="IPR027396">
    <property type="entry name" value="DsrEFH-like"/>
</dbReference>
<gene>
    <name evidence="2" type="ORF">E4K64_10300</name>
</gene>
<evidence type="ECO:0000313" key="3">
    <source>
        <dbReference type="Proteomes" id="UP000297700"/>
    </source>
</evidence>
<dbReference type="SUPFAM" id="SSF75169">
    <property type="entry name" value="DsrEFH-like"/>
    <property type="match status" value="1"/>
</dbReference>
<feature type="signal peptide" evidence="1">
    <location>
        <begin position="1"/>
        <end position="25"/>
    </location>
</feature>
<proteinExistence type="predicted"/>
<reference evidence="2 3" key="1">
    <citation type="submission" date="2019-03" db="EMBL/GenBank/DDBJ databases">
        <title>Bradyrhizobium strains diversity.</title>
        <authorList>
            <person name="Urquiaga M.C.O."/>
            <person name="Hungria M."/>
            <person name="Delamuta J.R.M."/>
            <person name="Klepa M.S."/>
        </authorList>
    </citation>
    <scope>NUCLEOTIDE SEQUENCE [LARGE SCALE GENOMIC DNA]</scope>
    <source>
        <strain evidence="2 3">CNPSo 3426</strain>
    </source>
</reference>
<comment type="caution">
    <text evidence="2">The sequence shown here is derived from an EMBL/GenBank/DDBJ whole genome shotgun (WGS) entry which is preliminary data.</text>
</comment>
<evidence type="ECO:0000256" key="1">
    <source>
        <dbReference type="SAM" id="SignalP"/>
    </source>
</evidence>
<dbReference type="PANTHER" id="PTHR37691:SF1">
    <property type="entry name" value="BLR3518 PROTEIN"/>
    <property type="match status" value="1"/>
</dbReference>